<dbReference type="Gene3D" id="3.80.10.10">
    <property type="entry name" value="Ribonuclease Inhibitor"/>
    <property type="match status" value="1"/>
</dbReference>
<proteinExistence type="predicted"/>
<comment type="caution">
    <text evidence="4">The sequence shown here is derived from an EMBL/GenBank/DDBJ whole genome shotgun (WGS) entry which is preliminary data.</text>
</comment>
<organism evidence="4 5">
    <name type="scientific">Stylophora pistillata</name>
    <name type="common">Smooth cauliflower coral</name>
    <dbReference type="NCBI Taxonomy" id="50429"/>
    <lineage>
        <taxon>Eukaryota</taxon>
        <taxon>Metazoa</taxon>
        <taxon>Cnidaria</taxon>
        <taxon>Anthozoa</taxon>
        <taxon>Hexacorallia</taxon>
        <taxon>Scleractinia</taxon>
        <taxon>Astrocoeniina</taxon>
        <taxon>Pocilloporidae</taxon>
        <taxon>Stylophora</taxon>
    </lineage>
</organism>
<evidence type="ECO:0000256" key="1">
    <source>
        <dbReference type="SAM" id="MobiDB-lite"/>
    </source>
</evidence>
<feature type="signal peptide" evidence="3">
    <location>
        <begin position="1"/>
        <end position="21"/>
    </location>
</feature>
<keyword evidence="2" id="KW-1133">Transmembrane helix</keyword>
<evidence type="ECO:0000313" key="5">
    <source>
        <dbReference type="Proteomes" id="UP000225706"/>
    </source>
</evidence>
<keyword evidence="5" id="KW-1185">Reference proteome</keyword>
<accession>A0A2B4SDX2</accession>
<evidence type="ECO:0000313" key="4">
    <source>
        <dbReference type="EMBL" id="PFX26757.1"/>
    </source>
</evidence>
<keyword evidence="2" id="KW-0812">Transmembrane</keyword>
<keyword evidence="2" id="KW-0472">Membrane</keyword>
<reference evidence="5" key="1">
    <citation type="journal article" date="2017" name="bioRxiv">
        <title>Comparative analysis of the genomes of Stylophora pistillata and Acropora digitifera provides evidence for extensive differences between species of corals.</title>
        <authorList>
            <person name="Voolstra C.R."/>
            <person name="Li Y."/>
            <person name="Liew Y.J."/>
            <person name="Baumgarten S."/>
            <person name="Zoccola D."/>
            <person name="Flot J.-F."/>
            <person name="Tambutte S."/>
            <person name="Allemand D."/>
            <person name="Aranda M."/>
        </authorList>
    </citation>
    <scope>NUCLEOTIDE SEQUENCE [LARGE SCALE GENOMIC DNA]</scope>
</reference>
<feature type="chain" id="PRO_5013106585" evidence="3">
    <location>
        <begin position="22"/>
        <end position="312"/>
    </location>
</feature>
<protein>
    <submittedName>
        <fullName evidence="4">Uncharacterized protein</fullName>
    </submittedName>
</protein>
<feature type="region of interest" description="Disordered" evidence="1">
    <location>
        <begin position="194"/>
        <end position="213"/>
    </location>
</feature>
<gene>
    <name evidence="4" type="ORF">AWC38_SpisGene8532</name>
</gene>
<evidence type="ECO:0000256" key="3">
    <source>
        <dbReference type="SAM" id="SignalP"/>
    </source>
</evidence>
<evidence type="ECO:0000256" key="2">
    <source>
        <dbReference type="SAM" id="Phobius"/>
    </source>
</evidence>
<dbReference type="AlphaFoldDB" id="A0A2B4SDX2"/>
<keyword evidence="3" id="KW-0732">Signal</keyword>
<name>A0A2B4SDX2_STYPI</name>
<feature type="compositionally biased region" description="Basic and acidic residues" evidence="1">
    <location>
        <begin position="287"/>
        <end position="296"/>
    </location>
</feature>
<sequence length="312" mass="35562">MFSRKQGIVLIVMIFCFYTEAKLECPLWCDCTDDFSVVVCRGMEKFPAFSFASNVKTLDLTYGKIKHISFKDVRAYSNLEFINHNPLDCDHVTIHTLKHLRETAGLKSFDGHKIKCPRKPPLMDKGLYDHNHDGHYHPHHCLTGGAPLIYFHQGSFSPMAMAGGIVMIVLSMLSVAVVCWVLLRYRRKLSRKTERQTLAAEDPLSKMEKGPGYESDTIEHLLKKGLKKQRRSSQGYPERAIVNTDDSDVVEEVDYLRKKMIKQRRSSQGYPENVKSDDSLMTEEEDCLKKGMEKQRSMSQGFALGAVSSDED</sequence>
<feature type="transmembrane region" description="Helical" evidence="2">
    <location>
        <begin position="159"/>
        <end position="183"/>
    </location>
</feature>
<dbReference type="InterPro" id="IPR032675">
    <property type="entry name" value="LRR_dom_sf"/>
</dbReference>
<dbReference type="Proteomes" id="UP000225706">
    <property type="component" value="Unassembled WGS sequence"/>
</dbReference>
<feature type="compositionally biased region" description="Basic and acidic residues" evidence="1">
    <location>
        <begin position="203"/>
        <end position="213"/>
    </location>
</feature>
<dbReference type="OrthoDB" id="5969438at2759"/>
<feature type="region of interest" description="Disordered" evidence="1">
    <location>
        <begin position="262"/>
        <end position="312"/>
    </location>
</feature>
<dbReference type="EMBL" id="LSMT01000118">
    <property type="protein sequence ID" value="PFX26757.1"/>
    <property type="molecule type" value="Genomic_DNA"/>
</dbReference>